<protein>
    <submittedName>
        <fullName evidence="2">Helix-turn-helix domain protein</fullName>
    </submittedName>
</protein>
<dbReference type="KEGG" id="lok:Loa_02697"/>
<sequence length="164" mass="18737">MTMENSDMTKQFAHRLREALIAAGYQSQRSTSGINIHKLAEMTGYSPQICRKYLRGQAIPEPSKLAEIATKLHVSPGWLLFGDGHHDNHVTNNKITINKNLLRYIFIKADELYHTELSNQEITDFLLDLTYDISQIDTSEEQSKKIINLAFTSARHFSPKTDED</sequence>
<feature type="domain" description="HTH cro/C1-type" evidence="1">
    <location>
        <begin position="33"/>
        <end position="79"/>
    </location>
</feature>
<evidence type="ECO:0000259" key="1">
    <source>
        <dbReference type="PROSITE" id="PS50943"/>
    </source>
</evidence>
<name>W0BIH5_9GAMM</name>
<dbReference type="Gene3D" id="1.10.260.40">
    <property type="entry name" value="lambda repressor-like DNA-binding domains"/>
    <property type="match status" value="1"/>
</dbReference>
<dbReference type="PROSITE" id="PS50943">
    <property type="entry name" value="HTH_CROC1"/>
    <property type="match status" value="1"/>
</dbReference>
<dbReference type="InterPro" id="IPR010982">
    <property type="entry name" value="Lambda_DNA-bd_dom_sf"/>
</dbReference>
<dbReference type="GO" id="GO:0003677">
    <property type="term" value="F:DNA binding"/>
    <property type="evidence" value="ECO:0007669"/>
    <property type="project" value="InterPro"/>
</dbReference>
<gene>
    <name evidence="2" type="ORF">Loa_02697</name>
</gene>
<dbReference type="eggNOG" id="COG2320">
    <property type="taxonomic scope" value="Bacteria"/>
</dbReference>
<dbReference type="SUPFAM" id="SSF47413">
    <property type="entry name" value="lambda repressor-like DNA-binding domains"/>
    <property type="match status" value="1"/>
</dbReference>
<evidence type="ECO:0000313" key="2">
    <source>
        <dbReference type="EMBL" id="AHE68229.1"/>
    </source>
</evidence>
<evidence type="ECO:0000313" key="3">
    <source>
        <dbReference type="Proteomes" id="UP000018838"/>
    </source>
</evidence>
<dbReference type="SMART" id="SM00530">
    <property type="entry name" value="HTH_XRE"/>
    <property type="match status" value="1"/>
</dbReference>
<dbReference type="Pfam" id="PF01381">
    <property type="entry name" value="HTH_3"/>
    <property type="match status" value="1"/>
</dbReference>
<reference evidence="2 3" key="1">
    <citation type="journal article" date="2013" name="Int. J. Med. Microbiol.">
        <title>Legionella oakridgensis ATCC 33761 genome sequence and phenotypic characterization reveals its replication capacity in amoebae.</title>
        <authorList>
            <person name="Brzuszkiewicz E."/>
            <person name="Schulz T."/>
            <person name="Rydzewski K."/>
            <person name="Daniel R."/>
            <person name="Gillmaier N."/>
            <person name="Dittmann C."/>
            <person name="Holland G."/>
            <person name="Schunder E."/>
            <person name="Lautner M."/>
            <person name="Eisenreich W."/>
            <person name="Luck C."/>
            <person name="Heuner K."/>
        </authorList>
    </citation>
    <scope>NUCLEOTIDE SEQUENCE [LARGE SCALE GENOMIC DNA]</scope>
    <source>
        <strain>OR-10</strain>
        <strain evidence="3">ATCC 33761</strain>
    </source>
</reference>
<dbReference type="CDD" id="cd00093">
    <property type="entry name" value="HTH_XRE"/>
    <property type="match status" value="1"/>
</dbReference>
<dbReference type="AlphaFoldDB" id="W0BIH5"/>
<keyword evidence="3" id="KW-1185">Reference proteome</keyword>
<accession>W0BIH5</accession>
<proteinExistence type="predicted"/>
<dbReference type="PATRIC" id="fig|1268635.3.peg.2767"/>
<dbReference type="HOGENOM" id="CLU_1625026_0_0_6"/>
<dbReference type="InterPro" id="IPR001387">
    <property type="entry name" value="Cro/C1-type_HTH"/>
</dbReference>
<organism evidence="2 3">
    <name type="scientific">Legionella oakridgensis ATCC 33761 = DSM 21215</name>
    <dbReference type="NCBI Taxonomy" id="1268635"/>
    <lineage>
        <taxon>Bacteria</taxon>
        <taxon>Pseudomonadati</taxon>
        <taxon>Pseudomonadota</taxon>
        <taxon>Gammaproteobacteria</taxon>
        <taxon>Legionellales</taxon>
        <taxon>Legionellaceae</taxon>
        <taxon>Legionella</taxon>
    </lineage>
</organism>
<dbReference type="EMBL" id="CP004006">
    <property type="protein sequence ID" value="AHE68229.1"/>
    <property type="molecule type" value="Genomic_DNA"/>
</dbReference>
<dbReference type="Proteomes" id="UP000018838">
    <property type="component" value="Chromosome"/>
</dbReference>